<dbReference type="PIRSF" id="PIRSF005539">
    <property type="entry name" value="Pept_S33_TRI_F1"/>
    <property type="match status" value="1"/>
</dbReference>
<evidence type="ECO:0000313" key="10">
    <source>
        <dbReference type="Proteomes" id="UP001230005"/>
    </source>
</evidence>
<comment type="function">
    <text evidence="7">Releases the N-terminal proline from various substrates.</text>
</comment>
<dbReference type="PANTHER" id="PTHR43798">
    <property type="entry name" value="MONOACYLGLYCEROL LIPASE"/>
    <property type="match status" value="1"/>
</dbReference>
<comment type="catalytic activity">
    <reaction evidence="1 7">
        <text>Release of N-terminal proline from a peptide.</text>
        <dbReference type="EC" id="3.4.11.5"/>
    </reaction>
</comment>
<evidence type="ECO:0000313" key="9">
    <source>
        <dbReference type="EMBL" id="MDQ0258091.1"/>
    </source>
</evidence>
<dbReference type="PANTHER" id="PTHR43798:SF33">
    <property type="entry name" value="HYDROLASE, PUTATIVE (AFU_ORTHOLOGUE AFUA_2G14860)-RELATED"/>
    <property type="match status" value="1"/>
</dbReference>
<dbReference type="EMBL" id="JAUSUG010000049">
    <property type="protein sequence ID" value="MDQ0258091.1"/>
    <property type="molecule type" value="Genomic_DNA"/>
</dbReference>
<dbReference type="RefSeq" id="WP_307332843.1">
    <property type="nucleotide sequence ID" value="NZ_JAUSUG010000049.1"/>
</dbReference>
<keyword evidence="7" id="KW-0645">Protease</keyword>
<dbReference type="InterPro" id="IPR050266">
    <property type="entry name" value="AB_hydrolase_sf"/>
</dbReference>
<evidence type="ECO:0000256" key="1">
    <source>
        <dbReference type="ARBA" id="ARBA00001585"/>
    </source>
</evidence>
<name>A0ABU0A3L6_9BACI</name>
<feature type="domain" description="AB hydrolase-1" evidence="8">
    <location>
        <begin position="28"/>
        <end position="274"/>
    </location>
</feature>
<protein>
    <recommendedName>
        <fullName evidence="4 7">Proline iminopeptidase</fullName>
        <shortName evidence="7">PIP</shortName>
        <ecNumber evidence="3 7">3.4.11.5</ecNumber>
    </recommendedName>
    <alternativeName>
        <fullName evidence="6 7">Prolyl aminopeptidase</fullName>
    </alternativeName>
</protein>
<dbReference type="Pfam" id="PF00561">
    <property type="entry name" value="Abhydrolase_1"/>
    <property type="match status" value="1"/>
</dbReference>
<evidence type="ECO:0000256" key="5">
    <source>
        <dbReference type="ARBA" id="ARBA00022801"/>
    </source>
</evidence>
<comment type="caution">
    <text evidence="9">The sequence shown here is derived from an EMBL/GenBank/DDBJ whole genome shotgun (WGS) entry which is preliminary data.</text>
</comment>
<evidence type="ECO:0000256" key="2">
    <source>
        <dbReference type="ARBA" id="ARBA00010088"/>
    </source>
</evidence>
<dbReference type="InterPro" id="IPR000073">
    <property type="entry name" value="AB_hydrolase_1"/>
</dbReference>
<dbReference type="NCBIfam" id="TIGR01250">
    <property type="entry name" value="pro_imino_pep_2"/>
    <property type="match status" value="1"/>
</dbReference>
<sequence>MSFTEGYVNVTGGKVSYKKYENENGRTPVILLHGGPGSSHFSMQGLKELAMERPVIFYDQLGCGKSDRPTDKSLWTLDRFVEELDQIIKALKLKEVHILGHSWGTTLGAAYYLSFKPKNVKSIIFSSPCLSAPLWAEDQEKNRKLLPKEVQETLKKCEENGTTDSQEYKDATREFNKRFVCRLDPLPDILLKGAHYRNREVYNIMWGPSEFHVTGNLKSFDCTGRLKEITIPTLYTCGRHDEATPDSTQYFSKLTPNGKFHVFENSSHMPYLEEQEEYITVVKDFLRENDHVK</sequence>
<dbReference type="SUPFAM" id="SSF53474">
    <property type="entry name" value="alpha/beta-Hydrolases"/>
    <property type="match status" value="1"/>
</dbReference>
<keyword evidence="10" id="KW-1185">Reference proteome</keyword>
<dbReference type="InterPro" id="IPR029058">
    <property type="entry name" value="AB_hydrolase_fold"/>
</dbReference>
<evidence type="ECO:0000259" key="8">
    <source>
        <dbReference type="Pfam" id="PF00561"/>
    </source>
</evidence>
<evidence type="ECO:0000256" key="4">
    <source>
        <dbReference type="ARBA" id="ARBA00021843"/>
    </source>
</evidence>
<gene>
    <name evidence="9" type="ORF">J2S74_005555</name>
</gene>
<reference evidence="9 10" key="1">
    <citation type="submission" date="2023-07" db="EMBL/GenBank/DDBJ databases">
        <title>Genomic Encyclopedia of Type Strains, Phase IV (KMG-IV): sequencing the most valuable type-strain genomes for metagenomic binning, comparative biology and taxonomic classification.</title>
        <authorList>
            <person name="Goeker M."/>
        </authorList>
    </citation>
    <scope>NUCLEOTIDE SEQUENCE [LARGE SCALE GENOMIC DNA]</scope>
    <source>
        <strain evidence="9 10">DSM 9768</strain>
    </source>
</reference>
<proteinExistence type="inferred from homology"/>
<comment type="similarity">
    <text evidence="2 7">Belongs to the peptidase S33 family.</text>
</comment>
<dbReference type="EC" id="3.4.11.5" evidence="3 7"/>
<keyword evidence="5 7" id="KW-0378">Hydrolase</keyword>
<dbReference type="Proteomes" id="UP001230005">
    <property type="component" value="Unassembled WGS sequence"/>
</dbReference>
<evidence type="ECO:0000256" key="6">
    <source>
        <dbReference type="ARBA" id="ARBA00029605"/>
    </source>
</evidence>
<dbReference type="InterPro" id="IPR002410">
    <property type="entry name" value="Peptidase_S33"/>
</dbReference>
<evidence type="ECO:0000256" key="3">
    <source>
        <dbReference type="ARBA" id="ARBA00012568"/>
    </source>
</evidence>
<dbReference type="InterPro" id="IPR005945">
    <property type="entry name" value="Pro_imino_pep"/>
</dbReference>
<dbReference type="GO" id="GO:0004177">
    <property type="term" value="F:aminopeptidase activity"/>
    <property type="evidence" value="ECO:0007669"/>
    <property type="project" value="UniProtKB-KW"/>
</dbReference>
<keyword evidence="7 9" id="KW-0031">Aminopeptidase</keyword>
<dbReference type="Gene3D" id="3.40.50.1820">
    <property type="entry name" value="alpha/beta hydrolase"/>
    <property type="match status" value="1"/>
</dbReference>
<evidence type="ECO:0000256" key="7">
    <source>
        <dbReference type="PIRNR" id="PIRNR005539"/>
    </source>
</evidence>
<dbReference type="PRINTS" id="PR00793">
    <property type="entry name" value="PROAMNOPTASE"/>
</dbReference>
<accession>A0ABU0A3L6</accession>
<organism evidence="9 10">
    <name type="scientific">Evansella vedderi</name>
    <dbReference type="NCBI Taxonomy" id="38282"/>
    <lineage>
        <taxon>Bacteria</taxon>
        <taxon>Bacillati</taxon>
        <taxon>Bacillota</taxon>
        <taxon>Bacilli</taxon>
        <taxon>Bacillales</taxon>
        <taxon>Bacillaceae</taxon>
        <taxon>Evansella</taxon>
    </lineage>
</organism>